<evidence type="ECO:0008006" key="3">
    <source>
        <dbReference type="Google" id="ProtNLM"/>
    </source>
</evidence>
<protein>
    <recommendedName>
        <fullName evidence="3">Serine/arginine repetitive matrix protein 2</fullName>
    </recommendedName>
</protein>
<keyword evidence="2" id="KW-1185">Reference proteome</keyword>
<dbReference type="PANTHER" id="PTHR41260:SF1">
    <property type="entry name" value="PROTEIN ECSC"/>
    <property type="match status" value="1"/>
</dbReference>
<dbReference type="Pfam" id="PF12787">
    <property type="entry name" value="EcsC"/>
    <property type="match status" value="1"/>
</dbReference>
<reference evidence="1 2" key="1">
    <citation type="journal article" date="2019" name="Int. J. Syst. Evol. Microbiol.">
        <title>The Global Catalogue of Microorganisms (GCM) 10K type strain sequencing project: providing services to taxonomists for standard genome sequencing and annotation.</title>
        <authorList>
            <consortium name="The Broad Institute Genomics Platform"/>
            <consortium name="The Broad Institute Genome Sequencing Center for Infectious Disease"/>
            <person name="Wu L."/>
            <person name="Ma J."/>
        </authorList>
    </citation>
    <scope>NUCLEOTIDE SEQUENCE [LARGE SCALE GENOMIC DNA]</scope>
    <source>
        <strain evidence="1 2">JCM 15591</strain>
    </source>
</reference>
<dbReference type="Proteomes" id="UP001501475">
    <property type="component" value="Unassembled WGS sequence"/>
</dbReference>
<sequence length="369" mass="38098">MSQPSAYELDAWREIQEFKGRQVSRRVGAAGQRMSEAAANAGGRASKYLEGRPQAQAAVKRGQELASKATRVAGAGAQGVAAVAPTWVSAAGRSAQRTTGRVARAGLTHKRVVAKHRKRGHDVSNLRDLRGLDLEQIDAVRGRMASWTYPSAAALSGAGAGLAISGGELATAVSAGAAAAPSGGVIAGAFVGDAATVLALGSRAVGRLALMYGYDPESPAEKLFIISVVNAGTAVSVGAKSAAFADISKLTQALVRDKTWKVLNETVVARVAGEFAKRFSFRLTKQGLGRVVPIAGIGLGAALNWATLEGIVDAADIAYRRRFLLEKYPHLAESDTFGVGAEAGGDPQEGDERISVIDEIAQAGGPDLA</sequence>
<organism evidence="1 2">
    <name type="scientific">Nostocoides vanveenii</name>
    <dbReference type="NCBI Taxonomy" id="330835"/>
    <lineage>
        <taxon>Bacteria</taxon>
        <taxon>Bacillati</taxon>
        <taxon>Actinomycetota</taxon>
        <taxon>Actinomycetes</taxon>
        <taxon>Micrococcales</taxon>
        <taxon>Intrasporangiaceae</taxon>
        <taxon>Nostocoides</taxon>
    </lineage>
</organism>
<proteinExistence type="predicted"/>
<dbReference type="InterPro" id="IPR024787">
    <property type="entry name" value="EcsC"/>
</dbReference>
<dbReference type="EMBL" id="BAAAPN010000088">
    <property type="protein sequence ID" value="GAA1771755.1"/>
    <property type="molecule type" value="Genomic_DNA"/>
</dbReference>
<name>A0ABN2L2P5_9MICO</name>
<comment type="caution">
    <text evidence="1">The sequence shown here is derived from an EMBL/GenBank/DDBJ whole genome shotgun (WGS) entry which is preliminary data.</text>
</comment>
<evidence type="ECO:0000313" key="2">
    <source>
        <dbReference type="Proteomes" id="UP001501475"/>
    </source>
</evidence>
<gene>
    <name evidence="1" type="ORF">GCM10009810_31680</name>
</gene>
<dbReference type="PANTHER" id="PTHR41260">
    <property type="entry name" value="PROTEIN ECSC"/>
    <property type="match status" value="1"/>
</dbReference>
<accession>A0ABN2L2P5</accession>
<evidence type="ECO:0000313" key="1">
    <source>
        <dbReference type="EMBL" id="GAA1771755.1"/>
    </source>
</evidence>